<keyword evidence="2" id="KW-1003">Cell membrane</keyword>
<keyword evidence="5 6" id="KW-0472">Membrane</keyword>
<evidence type="ECO:0000256" key="1">
    <source>
        <dbReference type="ARBA" id="ARBA00004651"/>
    </source>
</evidence>
<reference evidence="7 8" key="1">
    <citation type="submission" date="2017-02" db="EMBL/GenBank/DDBJ databases">
        <authorList>
            <person name="Peterson S.W."/>
        </authorList>
    </citation>
    <scope>NUCLEOTIDE SEQUENCE [LARGE SCALE GENOMIC DNA]</scope>
    <source>
        <strain evidence="7 8">DSM 15102</strain>
    </source>
</reference>
<dbReference type="InterPro" id="IPR003339">
    <property type="entry name" value="ABC/ECF_trnsptr_transmembrane"/>
</dbReference>
<feature type="transmembrane region" description="Helical" evidence="6">
    <location>
        <begin position="22"/>
        <end position="51"/>
    </location>
</feature>
<feature type="transmembrane region" description="Helical" evidence="6">
    <location>
        <begin position="113"/>
        <end position="136"/>
    </location>
</feature>
<dbReference type="AlphaFoldDB" id="A0A1T4KIW0"/>
<dbReference type="InterPro" id="IPR012809">
    <property type="entry name" value="ECF_CbiQ"/>
</dbReference>
<dbReference type="NCBIfam" id="TIGR02454">
    <property type="entry name" value="ECF_T_CbiQ"/>
    <property type="match status" value="1"/>
</dbReference>
<keyword evidence="8" id="KW-1185">Reference proteome</keyword>
<dbReference type="PANTHER" id="PTHR43723">
    <property type="entry name" value="COBALT TRANSPORT PROTEIN CBIQ"/>
    <property type="match status" value="1"/>
</dbReference>
<comment type="subcellular location">
    <subcellularLocation>
        <location evidence="1">Cell membrane</location>
        <topology evidence="1">Multi-pass membrane protein</topology>
    </subcellularLocation>
</comment>
<evidence type="ECO:0000256" key="3">
    <source>
        <dbReference type="ARBA" id="ARBA00022692"/>
    </source>
</evidence>
<evidence type="ECO:0000256" key="6">
    <source>
        <dbReference type="SAM" id="Phobius"/>
    </source>
</evidence>
<dbReference type="Proteomes" id="UP000196365">
    <property type="component" value="Unassembled WGS sequence"/>
</dbReference>
<dbReference type="Pfam" id="PF02361">
    <property type="entry name" value="CbiQ"/>
    <property type="match status" value="1"/>
</dbReference>
<accession>A0A1T4KIW0</accession>
<dbReference type="CDD" id="cd16914">
    <property type="entry name" value="EcfT"/>
    <property type="match status" value="1"/>
</dbReference>
<evidence type="ECO:0000256" key="2">
    <source>
        <dbReference type="ARBA" id="ARBA00022475"/>
    </source>
</evidence>
<evidence type="ECO:0000313" key="8">
    <source>
        <dbReference type="Proteomes" id="UP000196365"/>
    </source>
</evidence>
<dbReference type="RefSeq" id="WP_087677991.1">
    <property type="nucleotide sequence ID" value="NZ_FUWV01000002.1"/>
</dbReference>
<name>A0A1T4KIW0_9FIRM</name>
<dbReference type="GO" id="GO:0006824">
    <property type="term" value="P:cobalt ion transport"/>
    <property type="evidence" value="ECO:0007669"/>
    <property type="project" value="InterPro"/>
</dbReference>
<evidence type="ECO:0000256" key="5">
    <source>
        <dbReference type="ARBA" id="ARBA00023136"/>
    </source>
</evidence>
<gene>
    <name evidence="7" type="ORF">SAMN02745973_00552</name>
</gene>
<evidence type="ECO:0000256" key="4">
    <source>
        <dbReference type="ARBA" id="ARBA00022989"/>
    </source>
</evidence>
<feature type="transmembrane region" description="Helical" evidence="6">
    <location>
        <begin position="63"/>
        <end position="83"/>
    </location>
</feature>
<dbReference type="InterPro" id="IPR052770">
    <property type="entry name" value="Cobalt_transport_CbiQ"/>
</dbReference>
<dbReference type="PANTHER" id="PTHR43723:SF1">
    <property type="entry name" value="COBALT TRANSPORT PROTEIN CBIQ"/>
    <property type="match status" value="1"/>
</dbReference>
<sequence length="226" mass="26716">MLIIDKYSYINELRKYSPMVKFYFAIGLMSFGMIMNHYILYGIIFLVNFILITKGAKIPVNKYIKFLCIPFSFLFLGMIPLLLSFGKETTQFIFSINIKRMYFGITKQGIQEAILLLFRSLSCISCTFFLILTTPMNDLVRVFQKHRIPFLVIELMVLMYRFIFILLEEFHNLIIAQDLKLGYINIKSSYRSVSILVVCLFHRVMDRYQCLQYSLEARGFNGKFYM</sequence>
<protein>
    <submittedName>
        <fullName evidence="7">Cobalt/nickel transport system permease protein</fullName>
    </submittedName>
</protein>
<dbReference type="EMBL" id="FUWV01000002">
    <property type="protein sequence ID" value="SJZ42340.1"/>
    <property type="molecule type" value="Genomic_DNA"/>
</dbReference>
<dbReference type="OrthoDB" id="9815246at2"/>
<organism evidence="7 8">
    <name type="scientific">Garciella nitratireducens DSM 15102</name>
    <dbReference type="NCBI Taxonomy" id="1121911"/>
    <lineage>
        <taxon>Bacteria</taxon>
        <taxon>Bacillati</taxon>
        <taxon>Bacillota</taxon>
        <taxon>Clostridia</taxon>
        <taxon>Eubacteriales</taxon>
        <taxon>Eubacteriaceae</taxon>
        <taxon>Garciella</taxon>
    </lineage>
</organism>
<keyword evidence="4 6" id="KW-1133">Transmembrane helix</keyword>
<proteinExistence type="predicted"/>
<feature type="transmembrane region" description="Helical" evidence="6">
    <location>
        <begin position="148"/>
        <end position="167"/>
    </location>
</feature>
<dbReference type="GO" id="GO:0043190">
    <property type="term" value="C:ATP-binding cassette (ABC) transporter complex"/>
    <property type="evidence" value="ECO:0007669"/>
    <property type="project" value="InterPro"/>
</dbReference>
<keyword evidence="3 6" id="KW-0812">Transmembrane</keyword>
<evidence type="ECO:0000313" key="7">
    <source>
        <dbReference type="EMBL" id="SJZ42340.1"/>
    </source>
</evidence>